<dbReference type="InterPro" id="IPR016732">
    <property type="entry name" value="UCP018688"/>
</dbReference>
<dbReference type="AlphaFoldDB" id="A0A844G7E4"/>
<feature type="domain" description="Phosphatidylglycerol lysyltransferase C-terminal" evidence="1">
    <location>
        <begin position="29"/>
        <end position="294"/>
    </location>
</feature>
<evidence type="ECO:0000259" key="1">
    <source>
        <dbReference type="Pfam" id="PF09924"/>
    </source>
</evidence>
<dbReference type="InterPro" id="IPR024320">
    <property type="entry name" value="LPG_synthase_C"/>
</dbReference>
<name>A0A844G7E4_9BACT</name>
<gene>
    <name evidence="2" type="ORF">FYJ85_18680</name>
</gene>
<dbReference type="Proteomes" id="UP000435649">
    <property type="component" value="Unassembled WGS sequence"/>
</dbReference>
<dbReference type="SUPFAM" id="SSF55729">
    <property type="entry name" value="Acyl-CoA N-acyltransferases (Nat)"/>
    <property type="match status" value="2"/>
</dbReference>
<proteinExistence type="predicted"/>
<accession>A0A844G7E4</accession>
<dbReference type="PANTHER" id="PTHR41373:SF1">
    <property type="entry name" value="PHOSPHATIDYLGLYCEROL LYSYLTRANSFERASE C-TERMINAL DOMAIN-CONTAINING PROTEIN"/>
    <property type="match status" value="1"/>
</dbReference>
<dbReference type="PANTHER" id="PTHR41373">
    <property type="entry name" value="DUF2156 DOMAIN-CONTAINING PROTEIN"/>
    <property type="match status" value="1"/>
</dbReference>
<dbReference type="RefSeq" id="WP_106052944.1">
    <property type="nucleotide sequence ID" value="NZ_CALXOB010000034.1"/>
</dbReference>
<dbReference type="InterPro" id="IPR016181">
    <property type="entry name" value="Acyl_CoA_acyltransferase"/>
</dbReference>
<dbReference type="Gene3D" id="3.40.630.30">
    <property type="match status" value="1"/>
</dbReference>
<dbReference type="EMBL" id="VUNS01000028">
    <property type="protein sequence ID" value="MST99063.1"/>
    <property type="molecule type" value="Genomic_DNA"/>
</dbReference>
<reference evidence="2 3" key="1">
    <citation type="submission" date="2019-08" db="EMBL/GenBank/DDBJ databases">
        <title>In-depth cultivation of the pig gut microbiome towards novel bacterial diversity and tailored functional studies.</title>
        <authorList>
            <person name="Wylensek D."/>
            <person name="Hitch T.C.A."/>
            <person name="Clavel T."/>
        </authorList>
    </citation>
    <scope>NUCLEOTIDE SEQUENCE [LARGE SCALE GENOMIC DNA]</scope>
    <source>
        <strain evidence="2 3">BBE-744-WT-12</strain>
    </source>
</reference>
<dbReference type="PIRSF" id="PIRSF018688">
    <property type="entry name" value="UCP018688"/>
    <property type="match status" value="1"/>
</dbReference>
<evidence type="ECO:0000313" key="3">
    <source>
        <dbReference type="Proteomes" id="UP000435649"/>
    </source>
</evidence>
<keyword evidence="3" id="KW-1185">Reference proteome</keyword>
<evidence type="ECO:0000313" key="2">
    <source>
        <dbReference type="EMBL" id="MST99063.1"/>
    </source>
</evidence>
<sequence>MKIDLKSLRPVALADRTLFESKLAEQPSQSCECSFANLFMYQQPYGIDFVEADGRLIVYEHASRTIHYPIGRWTPPEELRAVSDAFVAAGLTDGGIYDVPEEFLDRHPDCDRFFELEYDEGAIDYLYSIEKIATFSGPKLRKKHNLVKQFQTNWPYAEVRKITRDEIPAVARLAKELNSRLPPCEFLEEEELAMNRAWENFEALGLGGIVLYAEPDYPAGFSIYSMLSPDTVDIHFEKADHTAKGAPQTLTWQLAIALRNKAKFMNREQDMNEESLRHAKRSLDPERFFKRYFLRGIN</sequence>
<comment type="caution">
    <text evidence="2">The sequence shown here is derived from an EMBL/GenBank/DDBJ whole genome shotgun (WGS) entry which is preliminary data.</text>
</comment>
<protein>
    <submittedName>
        <fullName evidence="2">DUF2156 domain-containing protein</fullName>
    </submittedName>
</protein>
<organism evidence="2 3">
    <name type="scientific">Victivallis lenta</name>
    <dbReference type="NCBI Taxonomy" id="2606640"/>
    <lineage>
        <taxon>Bacteria</taxon>
        <taxon>Pseudomonadati</taxon>
        <taxon>Lentisphaerota</taxon>
        <taxon>Lentisphaeria</taxon>
        <taxon>Victivallales</taxon>
        <taxon>Victivallaceae</taxon>
        <taxon>Victivallis</taxon>
    </lineage>
</organism>
<dbReference type="Pfam" id="PF09924">
    <property type="entry name" value="LPG_synthase_C"/>
    <property type="match status" value="1"/>
</dbReference>